<name>A0AA39G2J6_MICHY</name>
<evidence type="ECO:0000313" key="2">
    <source>
        <dbReference type="Proteomes" id="UP001168972"/>
    </source>
</evidence>
<comment type="caution">
    <text evidence="1">The sequence shown here is derived from an EMBL/GenBank/DDBJ whole genome shotgun (WGS) entry which is preliminary data.</text>
</comment>
<dbReference type="Proteomes" id="UP001168972">
    <property type="component" value="Unassembled WGS sequence"/>
</dbReference>
<protein>
    <submittedName>
        <fullName evidence="1">Uncharacterized protein</fullName>
    </submittedName>
</protein>
<reference evidence="1" key="1">
    <citation type="journal article" date="2023" name="bioRxiv">
        <title>Scaffold-level genome assemblies of two parasitoid biocontrol wasps reveal the parthenogenesis mechanism and an associated novel virus.</title>
        <authorList>
            <person name="Inwood S."/>
            <person name="Skelly J."/>
            <person name="Guhlin J."/>
            <person name="Harrop T."/>
            <person name="Goldson S."/>
            <person name="Dearden P."/>
        </authorList>
    </citation>
    <scope>NUCLEOTIDE SEQUENCE</scope>
    <source>
        <strain evidence="1">Lincoln</strain>
        <tissue evidence="1">Whole body</tissue>
    </source>
</reference>
<dbReference type="AlphaFoldDB" id="A0AA39G2J6"/>
<accession>A0AA39G2J6</accession>
<sequence>MKNQTKEEKVTGRRRNRETYESRGFGSIDFTPQFHPSGLFILFYKILKQILQPTFFTLRTVAKTGGLWNLYFLIISVGFEQTRQPLQLLTTAHCGGDPTAVIHLLSRNAQ</sequence>
<keyword evidence="2" id="KW-1185">Reference proteome</keyword>
<reference evidence="1" key="2">
    <citation type="submission" date="2023-03" db="EMBL/GenBank/DDBJ databases">
        <authorList>
            <person name="Inwood S.N."/>
            <person name="Skelly J.G."/>
            <person name="Guhlin J."/>
            <person name="Harrop T.W.R."/>
            <person name="Goldson S.G."/>
            <person name="Dearden P.K."/>
        </authorList>
    </citation>
    <scope>NUCLEOTIDE SEQUENCE</scope>
    <source>
        <strain evidence="1">Lincoln</strain>
        <tissue evidence="1">Whole body</tissue>
    </source>
</reference>
<gene>
    <name evidence="1" type="ORF">PV327_005852</name>
</gene>
<evidence type="ECO:0000313" key="1">
    <source>
        <dbReference type="EMBL" id="KAK0180183.1"/>
    </source>
</evidence>
<proteinExistence type="predicted"/>
<dbReference type="EMBL" id="JAQQBR010000003">
    <property type="protein sequence ID" value="KAK0180183.1"/>
    <property type="molecule type" value="Genomic_DNA"/>
</dbReference>
<organism evidence="1 2">
    <name type="scientific">Microctonus hyperodae</name>
    <name type="common">Parasitoid wasp</name>
    <dbReference type="NCBI Taxonomy" id="165561"/>
    <lineage>
        <taxon>Eukaryota</taxon>
        <taxon>Metazoa</taxon>
        <taxon>Ecdysozoa</taxon>
        <taxon>Arthropoda</taxon>
        <taxon>Hexapoda</taxon>
        <taxon>Insecta</taxon>
        <taxon>Pterygota</taxon>
        <taxon>Neoptera</taxon>
        <taxon>Endopterygota</taxon>
        <taxon>Hymenoptera</taxon>
        <taxon>Apocrita</taxon>
        <taxon>Ichneumonoidea</taxon>
        <taxon>Braconidae</taxon>
        <taxon>Euphorinae</taxon>
        <taxon>Microctonus</taxon>
    </lineage>
</organism>